<evidence type="ECO:0000256" key="17">
    <source>
        <dbReference type="SAM" id="SignalP"/>
    </source>
</evidence>
<dbReference type="GO" id="GO:0038023">
    <property type="term" value="F:signaling receptor activity"/>
    <property type="evidence" value="ECO:0007669"/>
    <property type="project" value="InterPro"/>
</dbReference>
<name>D5AR03_RHOCB</name>
<keyword evidence="11 14" id="KW-0472">Membrane</keyword>
<dbReference type="InterPro" id="IPR010105">
    <property type="entry name" value="TonB_sidphr_rcpt"/>
</dbReference>
<keyword evidence="9" id="KW-0406">Ion transport</keyword>
<dbReference type="CDD" id="cd01347">
    <property type="entry name" value="ligand_gated_channel"/>
    <property type="match status" value="1"/>
</dbReference>
<feature type="domain" description="TonB-dependent receptor-like beta-barrel" evidence="18">
    <location>
        <begin position="269"/>
        <end position="677"/>
    </location>
</feature>
<evidence type="ECO:0000256" key="10">
    <source>
        <dbReference type="ARBA" id="ARBA00023077"/>
    </source>
</evidence>
<evidence type="ECO:0000256" key="15">
    <source>
        <dbReference type="PROSITE-ProRule" id="PRU10144"/>
    </source>
</evidence>
<dbReference type="HOGENOM" id="CLU_008287_9_0_5"/>
<evidence type="ECO:0000256" key="2">
    <source>
        <dbReference type="ARBA" id="ARBA00009810"/>
    </source>
</evidence>
<keyword evidence="4 14" id="KW-1134">Transmembrane beta strand</keyword>
<keyword evidence="10 16" id="KW-0798">TonB box</keyword>
<dbReference type="NCBIfam" id="TIGR01783">
    <property type="entry name" value="TonB-siderophor"/>
    <property type="match status" value="1"/>
</dbReference>
<comment type="subcellular location">
    <subcellularLocation>
        <location evidence="1 14">Cell outer membrane</location>
        <topology evidence="1 14">Multi-pass membrane protein</topology>
    </subcellularLocation>
</comment>
<dbReference type="GO" id="GO:0015344">
    <property type="term" value="F:siderophore uptake transmembrane transporter activity"/>
    <property type="evidence" value="ECO:0007669"/>
    <property type="project" value="TreeGrafter"/>
</dbReference>
<evidence type="ECO:0000256" key="1">
    <source>
        <dbReference type="ARBA" id="ARBA00004571"/>
    </source>
</evidence>
<dbReference type="GO" id="GO:0015891">
    <property type="term" value="P:siderophore transport"/>
    <property type="evidence" value="ECO:0007669"/>
    <property type="project" value="InterPro"/>
</dbReference>
<evidence type="ECO:0000256" key="14">
    <source>
        <dbReference type="PROSITE-ProRule" id="PRU01360"/>
    </source>
</evidence>
<evidence type="ECO:0000256" key="7">
    <source>
        <dbReference type="ARBA" id="ARBA00022729"/>
    </source>
</evidence>
<sequence>MSRPAPVPRFSPLLAVLICSTVISAAPLCAEEATELQQIDVAGAAVDQAVNGYVAQGSQSGTKTAAPLTKTAQAISVVPARQIADQGATSVAQALRYTPGIFTEYRGSSNLHDETFVRGFYYVPRFLDGLAFGTNSFGQIDPALLERIELVKGPSSVLYGQANPGGLIAMTTKKADGAHHGEMVASFGSGDRAGLSVDIGDRLSDTLSWRLAGTGWRVDTQENGLEQERYSFAPSLTWAPTDDTRLTVLALVQNEPKAGFRNFREAAGSLTPTATGALVPWDFLVSDPAWDRSTRNTKALGVEFEHDLSASTTLRARARLSQIDSDYRTLTWGALAADGVTISRTASGGTDDLRQGLLDLSLEHRFRTGAVEHTLLAGIDHQDSHRDYHWGYDFSTAAIDWTHPVYGRDDFVLNDRVSDTDTDARQTGLYLQDQATVGNWTLSAGLRFDDFKSEIKDNQTGTRSVFDDTATTGRIAALYSFANGIAPYISYATSFEPVTQSSGTATPFDPTEAEQLEIGAKWASADGRLFAQAAVYDLRQTGVLVYNNTLSVYEQIGRIDSRGLELEGRAELGQGWSVIASAGWIDAEVKETTNAAELGKTPSRVPDVTASIWGKYTAGAGYDVALGLRHIGTSQGNGTNTFEVPSVTLVDLALGYDLGRLTPAAEGVRAQLNVQNLADKQYVASCASAYACFVGSERTVTVSVSTKF</sequence>
<dbReference type="Pfam" id="PF07715">
    <property type="entry name" value="Plug"/>
    <property type="match status" value="1"/>
</dbReference>
<feature type="signal peptide" evidence="17">
    <location>
        <begin position="1"/>
        <end position="25"/>
    </location>
</feature>
<protein>
    <submittedName>
        <fullName evidence="20">TonB-dependent siderophore receptor</fullName>
    </submittedName>
</protein>
<feature type="chain" id="PRO_5003068545" evidence="17">
    <location>
        <begin position="26"/>
        <end position="708"/>
    </location>
</feature>
<keyword evidence="8" id="KW-0408">Iron</keyword>
<evidence type="ECO:0000259" key="18">
    <source>
        <dbReference type="Pfam" id="PF00593"/>
    </source>
</evidence>
<comment type="similarity">
    <text evidence="2 14 16">Belongs to the TonB-dependent receptor family.</text>
</comment>
<dbReference type="Gene3D" id="2.170.130.10">
    <property type="entry name" value="TonB-dependent receptor, plug domain"/>
    <property type="match status" value="1"/>
</dbReference>
<dbReference type="PROSITE" id="PS52016">
    <property type="entry name" value="TONB_DEPENDENT_REC_3"/>
    <property type="match status" value="1"/>
</dbReference>
<proteinExistence type="inferred from homology"/>
<keyword evidence="12 20" id="KW-0675">Receptor</keyword>
<gene>
    <name evidence="20" type="ordered locus">RCAP_rcc01049</name>
</gene>
<keyword evidence="5" id="KW-0410">Iron transport</keyword>
<dbReference type="KEGG" id="rcp:RCAP_rcc01049"/>
<dbReference type="SUPFAM" id="SSF56935">
    <property type="entry name" value="Porins"/>
    <property type="match status" value="1"/>
</dbReference>
<keyword evidence="6 14" id="KW-0812">Transmembrane</keyword>
<evidence type="ECO:0000256" key="12">
    <source>
        <dbReference type="ARBA" id="ARBA00023170"/>
    </source>
</evidence>
<dbReference type="PROSITE" id="PS01156">
    <property type="entry name" value="TONB_DEPENDENT_REC_2"/>
    <property type="match status" value="1"/>
</dbReference>
<dbReference type="PANTHER" id="PTHR32552:SF68">
    <property type="entry name" value="FERRICHROME OUTER MEMBRANE TRANSPORTER_PHAGE RECEPTOR"/>
    <property type="match status" value="1"/>
</dbReference>
<keyword evidence="21" id="KW-1185">Reference proteome</keyword>
<evidence type="ECO:0000256" key="16">
    <source>
        <dbReference type="RuleBase" id="RU003357"/>
    </source>
</evidence>
<dbReference type="EMBL" id="CP001312">
    <property type="protein sequence ID" value="ADE84809.1"/>
    <property type="molecule type" value="Genomic_DNA"/>
</dbReference>
<keyword evidence="13 14" id="KW-0998">Cell outer membrane</keyword>
<reference key="1">
    <citation type="submission" date="2008-12" db="EMBL/GenBank/DDBJ databases">
        <title>Complete genome sequence of Rhodobacter capsulatus SB1003.</title>
        <authorList>
            <person name="Strnad H."/>
            <person name="Lapidus A."/>
            <person name="Vlcek C."/>
            <person name="Ulbrich P."/>
            <person name="Paces J."/>
            <person name="Maltsev N."/>
            <person name="Kumar V."/>
            <person name="Kogan Y."/>
            <person name="Milgram A."/>
            <person name="Rebrekov D."/>
            <person name="Mazur M."/>
            <person name="Cox R."/>
            <person name="Kyrpides N."/>
            <person name="Kolar M."/>
            <person name="Sachova J."/>
            <person name="Ridl J."/>
            <person name="Ivanova N."/>
            <person name="Kapatral V."/>
            <person name="Los T."/>
            <person name="Lykidis A."/>
            <person name="Mikhailova N."/>
            <person name="Reznik G."/>
            <person name="Vasieva O."/>
            <person name="Fonstein M."/>
            <person name="Paces V."/>
            <person name="Haselkorn R."/>
        </authorList>
    </citation>
    <scope>NUCLEOTIDE SEQUENCE</scope>
    <source>
        <strain>SB1003</strain>
    </source>
</reference>
<dbReference type="InterPro" id="IPR010917">
    <property type="entry name" value="TonB_rcpt_CS"/>
</dbReference>
<keyword evidence="3 14" id="KW-0813">Transport</keyword>
<evidence type="ECO:0000256" key="4">
    <source>
        <dbReference type="ARBA" id="ARBA00022452"/>
    </source>
</evidence>
<dbReference type="Pfam" id="PF00593">
    <property type="entry name" value="TonB_dep_Rec_b-barrel"/>
    <property type="match status" value="1"/>
</dbReference>
<keyword evidence="7 17" id="KW-0732">Signal</keyword>
<evidence type="ECO:0000313" key="21">
    <source>
        <dbReference type="Proteomes" id="UP000002361"/>
    </source>
</evidence>
<evidence type="ECO:0000256" key="9">
    <source>
        <dbReference type="ARBA" id="ARBA00023065"/>
    </source>
</evidence>
<dbReference type="InterPro" id="IPR000531">
    <property type="entry name" value="Beta-barrel_TonB"/>
</dbReference>
<dbReference type="GO" id="GO:0009279">
    <property type="term" value="C:cell outer membrane"/>
    <property type="evidence" value="ECO:0007669"/>
    <property type="project" value="UniProtKB-SubCell"/>
</dbReference>
<reference evidence="20 21" key="2">
    <citation type="journal article" date="2010" name="J. Bacteriol.">
        <title>Complete genome sequence of the photosynthetic purple nonsulfur bacterium Rhodobacter capsulatus SB 1003.</title>
        <authorList>
            <person name="Strnad H."/>
            <person name="Lapidus A."/>
            <person name="Paces J."/>
            <person name="Ulbrich P."/>
            <person name="Vlcek C."/>
            <person name="Paces V."/>
            <person name="Haselkorn R."/>
        </authorList>
    </citation>
    <scope>NUCLEOTIDE SEQUENCE [LARGE SCALE GENOMIC DNA]</scope>
    <source>
        <strain evidence="21">ATCC BAA-309 / NBRC 16581 / SB1003</strain>
    </source>
</reference>
<dbReference type="FunFam" id="2.170.130.10:FF:000001">
    <property type="entry name" value="Catecholate siderophore TonB-dependent receptor"/>
    <property type="match status" value="1"/>
</dbReference>
<feature type="short sequence motif" description="TonB C-terminal box" evidence="15">
    <location>
        <begin position="691"/>
        <end position="708"/>
    </location>
</feature>
<evidence type="ECO:0000256" key="3">
    <source>
        <dbReference type="ARBA" id="ARBA00022448"/>
    </source>
</evidence>
<dbReference type="Gene3D" id="2.40.170.20">
    <property type="entry name" value="TonB-dependent receptor, beta-barrel domain"/>
    <property type="match status" value="1"/>
</dbReference>
<dbReference type="eggNOG" id="COG4774">
    <property type="taxonomic scope" value="Bacteria"/>
</dbReference>
<evidence type="ECO:0000313" key="20">
    <source>
        <dbReference type="EMBL" id="ADE84809.1"/>
    </source>
</evidence>
<dbReference type="GeneID" id="31489974"/>
<dbReference type="InterPro" id="IPR012910">
    <property type="entry name" value="Plug_dom"/>
</dbReference>
<evidence type="ECO:0000256" key="13">
    <source>
        <dbReference type="ARBA" id="ARBA00023237"/>
    </source>
</evidence>
<dbReference type="InterPro" id="IPR037066">
    <property type="entry name" value="Plug_dom_sf"/>
</dbReference>
<dbReference type="STRING" id="272942.RCAP_rcc01049"/>
<dbReference type="PANTHER" id="PTHR32552">
    <property type="entry name" value="FERRICHROME IRON RECEPTOR-RELATED"/>
    <property type="match status" value="1"/>
</dbReference>
<evidence type="ECO:0000259" key="19">
    <source>
        <dbReference type="Pfam" id="PF07715"/>
    </source>
</evidence>
<dbReference type="InterPro" id="IPR036942">
    <property type="entry name" value="Beta-barrel_TonB_sf"/>
</dbReference>
<evidence type="ECO:0000256" key="11">
    <source>
        <dbReference type="ARBA" id="ARBA00023136"/>
    </source>
</evidence>
<evidence type="ECO:0000256" key="8">
    <source>
        <dbReference type="ARBA" id="ARBA00023004"/>
    </source>
</evidence>
<evidence type="ECO:0000256" key="5">
    <source>
        <dbReference type="ARBA" id="ARBA00022496"/>
    </source>
</evidence>
<dbReference type="InterPro" id="IPR039426">
    <property type="entry name" value="TonB-dep_rcpt-like"/>
</dbReference>
<evidence type="ECO:0000256" key="6">
    <source>
        <dbReference type="ARBA" id="ARBA00022692"/>
    </source>
</evidence>
<dbReference type="Proteomes" id="UP000002361">
    <property type="component" value="Chromosome"/>
</dbReference>
<dbReference type="AlphaFoldDB" id="D5AR03"/>
<dbReference type="RefSeq" id="WP_013066788.1">
    <property type="nucleotide sequence ID" value="NC_014034.1"/>
</dbReference>
<dbReference type="OrthoDB" id="9760333at2"/>
<organism evidence="20 21">
    <name type="scientific">Rhodobacter capsulatus (strain ATCC BAA-309 / NBRC 16581 / SB1003)</name>
    <dbReference type="NCBI Taxonomy" id="272942"/>
    <lineage>
        <taxon>Bacteria</taxon>
        <taxon>Pseudomonadati</taxon>
        <taxon>Pseudomonadota</taxon>
        <taxon>Alphaproteobacteria</taxon>
        <taxon>Rhodobacterales</taxon>
        <taxon>Rhodobacter group</taxon>
        <taxon>Rhodobacter</taxon>
    </lineage>
</organism>
<feature type="domain" description="TonB-dependent receptor plug" evidence="19">
    <location>
        <begin position="68"/>
        <end position="166"/>
    </location>
</feature>
<accession>D5AR03</accession>